<evidence type="ECO:0000256" key="4">
    <source>
        <dbReference type="ARBA" id="ARBA00022801"/>
    </source>
</evidence>
<evidence type="ECO:0000256" key="2">
    <source>
        <dbReference type="ARBA" id="ARBA00020672"/>
    </source>
</evidence>
<feature type="active site" evidence="7">
    <location>
        <position position="224"/>
    </location>
</feature>
<dbReference type="PANTHER" id="PTHR14189">
    <property type="entry name" value="PROTEIN PHOSPHATASE METHYLESTERASE-1 RELATED"/>
    <property type="match status" value="1"/>
</dbReference>
<proteinExistence type="inferred from homology"/>
<evidence type="ECO:0000313" key="11">
    <source>
        <dbReference type="Proteomes" id="UP000813824"/>
    </source>
</evidence>
<protein>
    <recommendedName>
        <fullName evidence="2 6">Protein phosphatase methylesterase 1</fullName>
        <shortName evidence="6">PME-1</shortName>
        <ecNumber evidence="6">3.1.1.-</ecNumber>
    </recommendedName>
</protein>
<evidence type="ECO:0000256" key="1">
    <source>
        <dbReference type="ARBA" id="ARBA00008645"/>
    </source>
</evidence>
<dbReference type="PANTHER" id="PTHR14189:SF0">
    <property type="entry name" value="PROTEIN PHOSPHATASE METHYLESTERASE 1"/>
    <property type="match status" value="1"/>
</dbReference>
<keyword evidence="3 6" id="KW-0719">Serine esterase</keyword>
<dbReference type="AlphaFoldDB" id="A0A8K0UKF5"/>
<dbReference type="SUPFAM" id="SSF53474">
    <property type="entry name" value="alpha/beta-Hydrolases"/>
    <property type="match status" value="1"/>
</dbReference>
<dbReference type="InterPro" id="IPR016812">
    <property type="entry name" value="PPase_methylesterase_euk"/>
</dbReference>
<organism evidence="10 11">
    <name type="scientific">Cristinia sonorae</name>
    <dbReference type="NCBI Taxonomy" id="1940300"/>
    <lineage>
        <taxon>Eukaryota</taxon>
        <taxon>Fungi</taxon>
        <taxon>Dikarya</taxon>
        <taxon>Basidiomycota</taxon>
        <taxon>Agaricomycotina</taxon>
        <taxon>Agaricomycetes</taxon>
        <taxon>Agaricomycetidae</taxon>
        <taxon>Agaricales</taxon>
        <taxon>Pleurotineae</taxon>
        <taxon>Stephanosporaceae</taxon>
        <taxon>Cristinia</taxon>
    </lineage>
</organism>
<evidence type="ECO:0000256" key="7">
    <source>
        <dbReference type="PIRSR" id="PIRSR022950-1"/>
    </source>
</evidence>
<evidence type="ECO:0000256" key="8">
    <source>
        <dbReference type="SAM" id="MobiDB-lite"/>
    </source>
</evidence>
<dbReference type="Proteomes" id="UP000813824">
    <property type="component" value="Unassembled WGS sequence"/>
</dbReference>
<dbReference type="Gene3D" id="3.40.50.1820">
    <property type="entry name" value="alpha/beta hydrolase"/>
    <property type="match status" value="1"/>
</dbReference>
<accession>A0A8K0UKF5</accession>
<evidence type="ECO:0000256" key="5">
    <source>
        <dbReference type="ARBA" id="ARBA00049203"/>
    </source>
</evidence>
<keyword evidence="4 6" id="KW-0378">Hydrolase</keyword>
<sequence>MSDLYRSAIHARASKLPPVPPTVYPGHTYGDEVEDDGDEDAEMGDSLGSLPSEMGPPKFSSSRRQRTSNPSFAPISAAGYFEQATQVSVVTSGLDFRAYYTPPKFADGSVLVCHHGAGYSGLSFACFAKEVTRLSKGECGVLSFDCRGHGKTSRIGSQSSKDEDLSIQTLTNDLLNLLSTIFPDPISAPTFLLVGHSLGGSVCVRACPLLQERKYRTTGVAVLDVVEEFTLEALPMMQSLLDARPEGFDSVEEAVEWHVKTNAIRNVDSARVSIPSVVVQNPRPTTRAPAYLWRTPLRSTAPYWTSWFTGLSSKFLSARTARLLVLAGTERLDKELMIGQMQGKFQLEVLTGVGHMIHEDDPIRLAELLVEFWRRNERVLVGIKKVGDL</sequence>
<feature type="active site" evidence="7">
    <location>
        <position position="197"/>
    </location>
</feature>
<keyword evidence="11" id="KW-1185">Reference proteome</keyword>
<comment type="function">
    <text evidence="6">Demethylates proteins that have been reversibly carboxymethylated.</text>
</comment>
<feature type="compositionally biased region" description="Acidic residues" evidence="8">
    <location>
        <begin position="31"/>
        <end position="43"/>
    </location>
</feature>
<evidence type="ECO:0000256" key="6">
    <source>
        <dbReference type="PIRNR" id="PIRNR022950"/>
    </source>
</evidence>
<dbReference type="EMBL" id="JAEVFJ010000026">
    <property type="protein sequence ID" value="KAH8094546.1"/>
    <property type="molecule type" value="Genomic_DNA"/>
</dbReference>
<dbReference type="GO" id="GO:0051723">
    <property type="term" value="F:protein methylesterase activity"/>
    <property type="evidence" value="ECO:0007669"/>
    <property type="project" value="UniProtKB-EC"/>
</dbReference>
<evidence type="ECO:0000313" key="10">
    <source>
        <dbReference type="EMBL" id="KAH8094546.1"/>
    </source>
</evidence>
<dbReference type="PIRSF" id="PIRSF022950">
    <property type="entry name" value="PPase_methylesterase_euk"/>
    <property type="match status" value="1"/>
</dbReference>
<evidence type="ECO:0000259" key="9">
    <source>
        <dbReference type="Pfam" id="PF12697"/>
    </source>
</evidence>
<name>A0A8K0UKF5_9AGAR</name>
<dbReference type="EC" id="3.1.1.-" evidence="6"/>
<dbReference type="OrthoDB" id="194865at2759"/>
<comment type="similarity">
    <text evidence="1 6">Belongs to the AB hydrolase superfamily.</text>
</comment>
<dbReference type="InterPro" id="IPR029058">
    <property type="entry name" value="AB_hydrolase_fold"/>
</dbReference>
<reference evidence="10" key="1">
    <citation type="journal article" date="2021" name="New Phytol.">
        <title>Evolutionary innovations through gain and loss of genes in the ectomycorrhizal Boletales.</title>
        <authorList>
            <person name="Wu G."/>
            <person name="Miyauchi S."/>
            <person name="Morin E."/>
            <person name="Kuo A."/>
            <person name="Drula E."/>
            <person name="Varga T."/>
            <person name="Kohler A."/>
            <person name="Feng B."/>
            <person name="Cao Y."/>
            <person name="Lipzen A."/>
            <person name="Daum C."/>
            <person name="Hundley H."/>
            <person name="Pangilinan J."/>
            <person name="Johnson J."/>
            <person name="Barry K."/>
            <person name="LaButti K."/>
            <person name="Ng V."/>
            <person name="Ahrendt S."/>
            <person name="Min B."/>
            <person name="Choi I.G."/>
            <person name="Park H."/>
            <person name="Plett J.M."/>
            <person name="Magnuson J."/>
            <person name="Spatafora J.W."/>
            <person name="Nagy L.G."/>
            <person name="Henrissat B."/>
            <person name="Grigoriev I.V."/>
            <person name="Yang Z.L."/>
            <person name="Xu J."/>
            <person name="Martin F.M."/>
        </authorList>
    </citation>
    <scope>NUCLEOTIDE SEQUENCE</scope>
    <source>
        <strain evidence="10">KKN 215</strain>
    </source>
</reference>
<gene>
    <name evidence="10" type="ORF">BXZ70DRAFT_947964</name>
</gene>
<feature type="active site" evidence="7">
    <location>
        <position position="355"/>
    </location>
</feature>
<feature type="region of interest" description="Disordered" evidence="8">
    <location>
        <begin position="15"/>
        <end position="68"/>
    </location>
</feature>
<dbReference type="InterPro" id="IPR000073">
    <property type="entry name" value="AB_hydrolase_1"/>
</dbReference>
<evidence type="ECO:0000256" key="3">
    <source>
        <dbReference type="ARBA" id="ARBA00022487"/>
    </source>
</evidence>
<dbReference type="Pfam" id="PF12697">
    <property type="entry name" value="Abhydrolase_6"/>
    <property type="match status" value="1"/>
</dbReference>
<comment type="catalytic activity">
    <reaction evidence="5">
        <text>[phosphatase 2A protein]-C-terminal L-leucine methyl ester + H2O = [phosphatase 2A protein]-C-terminal L-leucine + methanol + H(+)</text>
        <dbReference type="Rhea" id="RHEA:48548"/>
        <dbReference type="Rhea" id="RHEA-COMP:12134"/>
        <dbReference type="Rhea" id="RHEA-COMP:12135"/>
        <dbReference type="ChEBI" id="CHEBI:15377"/>
        <dbReference type="ChEBI" id="CHEBI:15378"/>
        <dbReference type="ChEBI" id="CHEBI:17790"/>
        <dbReference type="ChEBI" id="CHEBI:90516"/>
        <dbReference type="ChEBI" id="CHEBI:90517"/>
        <dbReference type="EC" id="3.1.1.89"/>
    </reaction>
</comment>
<comment type="caution">
    <text evidence="10">The sequence shown here is derived from an EMBL/GenBank/DDBJ whole genome shotgun (WGS) entry which is preliminary data.</text>
</comment>
<feature type="domain" description="AB hydrolase-1" evidence="9">
    <location>
        <begin position="111"/>
        <end position="367"/>
    </location>
</feature>